<dbReference type="NCBIfam" id="TIGR00871">
    <property type="entry name" value="zwf"/>
    <property type="match status" value="1"/>
</dbReference>
<dbReference type="SUPFAM" id="SSF55347">
    <property type="entry name" value="Glyceraldehyde-3-phosphate dehydrogenase-like, C-terminal domain"/>
    <property type="match status" value="1"/>
</dbReference>
<feature type="binding site" evidence="6">
    <location>
        <position position="177"/>
    </location>
    <ligand>
        <name>substrate</name>
    </ligand>
</feature>
<feature type="binding site" evidence="6">
    <location>
        <position position="53"/>
    </location>
    <ligand>
        <name>NADP(+)</name>
        <dbReference type="ChEBI" id="CHEBI:58349"/>
    </ligand>
</feature>
<dbReference type="Gene3D" id="3.40.50.720">
    <property type="entry name" value="NAD(P)-binding Rossmann-like Domain"/>
    <property type="match status" value="1"/>
</dbReference>
<dbReference type="InterPro" id="IPR022674">
    <property type="entry name" value="G6P_DH_NAD-bd"/>
</dbReference>
<dbReference type="PRINTS" id="PR00079">
    <property type="entry name" value="G6PDHDRGNASE"/>
</dbReference>
<feature type="domain" description="Glucose-6-phosphate dehydrogenase C-terminal" evidence="8">
    <location>
        <begin position="188"/>
        <end position="465"/>
    </location>
</feature>
<dbReference type="PANTHER" id="PTHR23429">
    <property type="entry name" value="GLUCOSE-6-PHOSPHATE 1-DEHYDROGENASE G6PD"/>
    <property type="match status" value="1"/>
</dbReference>
<feature type="domain" description="Glucose-6-phosphate dehydrogenase NAD-binding" evidence="7">
    <location>
        <begin position="16"/>
        <end position="186"/>
    </location>
</feature>
<dbReference type="Gene3D" id="3.30.360.10">
    <property type="entry name" value="Dihydrodipicolinate Reductase, domain 2"/>
    <property type="match status" value="1"/>
</dbReference>
<dbReference type="Proteomes" id="UP000278962">
    <property type="component" value="Unassembled WGS sequence"/>
</dbReference>
<dbReference type="UniPathway" id="UPA00115">
    <property type="reaction ID" value="UER00408"/>
</dbReference>
<evidence type="ECO:0000313" key="10">
    <source>
        <dbReference type="Proteomes" id="UP000278962"/>
    </source>
</evidence>
<dbReference type="GO" id="GO:0009051">
    <property type="term" value="P:pentose-phosphate shunt, oxidative branch"/>
    <property type="evidence" value="ECO:0007669"/>
    <property type="project" value="TreeGrafter"/>
</dbReference>
<evidence type="ECO:0000259" key="8">
    <source>
        <dbReference type="Pfam" id="PF02781"/>
    </source>
</evidence>
<evidence type="ECO:0000313" key="9">
    <source>
        <dbReference type="EMBL" id="RKQ87242.1"/>
    </source>
</evidence>
<feature type="active site" description="Proton acceptor" evidence="6">
    <location>
        <position position="239"/>
    </location>
</feature>
<dbReference type="EC" id="1.1.1.49" evidence="6"/>
<name>A0A660L2Z6_9ACTN</name>
<comment type="similarity">
    <text evidence="6">Belongs to the glucose-6-phosphate dehydrogenase family.</text>
</comment>
<evidence type="ECO:0000256" key="6">
    <source>
        <dbReference type="HAMAP-Rule" id="MF_00966"/>
    </source>
</evidence>
<keyword evidence="4 6" id="KW-0560">Oxidoreductase</keyword>
<feature type="binding site" evidence="6">
    <location>
        <position position="147"/>
    </location>
    <ligand>
        <name>NADP(+)</name>
        <dbReference type="ChEBI" id="CHEBI:58349"/>
    </ligand>
</feature>
<feature type="binding site" evidence="6">
    <location>
        <position position="325"/>
    </location>
    <ligand>
        <name>substrate</name>
    </ligand>
</feature>
<dbReference type="GO" id="GO:0004345">
    <property type="term" value="F:glucose-6-phosphate dehydrogenase activity"/>
    <property type="evidence" value="ECO:0007669"/>
    <property type="project" value="UniProtKB-UniRule"/>
</dbReference>
<feature type="binding site" evidence="6">
    <location>
        <position position="215"/>
    </location>
    <ligand>
        <name>substrate</name>
    </ligand>
</feature>
<keyword evidence="2 6" id="KW-0313">Glucose metabolism</keyword>
<dbReference type="InterPro" id="IPR036291">
    <property type="entry name" value="NAD(P)-bd_dom_sf"/>
</dbReference>
<dbReference type="Pfam" id="PF00479">
    <property type="entry name" value="G6PD_N"/>
    <property type="match status" value="1"/>
</dbReference>
<evidence type="ECO:0000259" key="7">
    <source>
        <dbReference type="Pfam" id="PF00479"/>
    </source>
</evidence>
<protein>
    <recommendedName>
        <fullName evidence="6">Glucose-6-phosphate 1-dehydrogenase</fullName>
        <shortName evidence="6">G6PD</shortName>
        <ecNumber evidence="6">1.1.1.49</ecNumber>
    </recommendedName>
</protein>
<feature type="binding site" evidence="6">
    <location>
        <position position="234"/>
    </location>
    <ligand>
        <name>substrate</name>
    </ligand>
</feature>
<comment type="pathway">
    <text evidence="1 6">Carbohydrate degradation; pentose phosphate pathway; D-ribulose 5-phosphate from D-glucose 6-phosphate (oxidative stage): step 1/3.</text>
</comment>
<dbReference type="OrthoDB" id="9802739at2"/>
<sequence>MTRADGATTPDDHVIVLFGALGDLSRRKLLPGLFHLDRAGLMPANYKIIGTSRKGGSEADFRDIAKTAIGAAAKGEVWDRFSSRLGFSAFNADDPGPLVQALAEADKELDEPRRLFYLSVPPGAFGATVKSLGDAGLDARARVVLEKPFGVDLDSAVELNALVHSVFPEERVFRIDHFLGREAVQNLLALRFANGMFEPIWNRDHIDHVQIDVPETLSVEDRAAFYEGTGAYRDMVVTHLFHVLGFVAMEPPTALDGRSIIEESGKVFRSMRPIDPKCVIRGQYAGYRDEDGVDPDSQTETFIAMRTEIDNWRWAGVPFFLRTGKSLGESKRLITIAFREPPRKMFRDAKAFVEDYGPDHISFDFGDPGGITTSFLAKVPGPRMRLGQAQMKFSYEGSFNTEGLEAYERLLYDAMLGDRTLFTDSDGIERLWAASADLLKDPPPLHRYAQGSYGPQKMHELIAPRRWWLPST</sequence>
<reference evidence="9 10" key="1">
    <citation type="submission" date="2018-10" db="EMBL/GenBank/DDBJ databases">
        <title>Genomic Encyclopedia of Archaeal and Bacterial Type Strains, Phase II (KMG-II): from individual species to whole genera.</title>
        <authorList>
            <person name="Goeker M."/>
        </authorList>
    </citation>
    <scope>NUCLEOTIDE SEQUENCE [LARGE SCALE GENOMIC DNA]</scope>
    <source>
        <strain evidence="9 10">DSM 14954</strain>
    </source>
</reference>
<comment type="catalytic activity">
    <reaction evidence="6">
        <text>D-glucose 6-phosphate + NADP(+) = 6-phospho-D-glucono-1,5-lactone + NADPH + H(+)</text>
        <dbReference type="Rhea" id="RHEA:15841"/>
        <dbReference type="ChEBI" id="CHEBI:15378"/>
        <dbReference type="ChEBI" id="CHEBI:57783"/>
        <dbReference type="ChEBI" id="CHEBI:57955"/>
        <dbReference type="ChEBI" id="CHEBI:58349"/>
        <dbReference type="ChEBI" id="CHEBI:61548"/>
        <dbReference type="EC" id="1.1.1.49"/>
    </reaction>
</comment>
<comment type="caution">
    <text evidence="9">The sequence shown here is derived from an EMBL/GenBank/DDBJ whole genome shotgun (WGS) entry which is preliminary data.</text>
</comment>
<keyword evidence="10" id="KW-1185">Reference proteome</keyword>
<dbReference type="EMBL" id="RBIL01000002">
    <property type="protein sequence ID" value="RKQ87242.1"/>
    <property type="molecule type" value="Genomic_DNA"/>
</dbReference>
<accession>A0A660L2Z6</accession>
<evidence type="ECO:0000256" key="3">
    <source>
        <dbReference type="ARBA" id="ARBA00022857"/>
    </source>
</evidence>
<dbReference type="PANTHER" id="PTHR23429:SF0">
    <property type="entry name" value="GLUCOSE-6-PHOSPHATE 1-DEHYDROGENASE"/>
    <property type="match status" value="1"/>
</dbReference>
<dbReference type="GO" id="GO:0005829">
    <property type="term" value="C:cytosol"/>
    <property type="evidence" value="ECO:0007669"/>
    <property type="project" value="TreeGrafter"/>
</dbReference>
<dbReference type="SUPFAM" id="SSF51735">
    <property type="entry name" value="NAD(P)-binding Rossmann-fold domains"/>
    <property type="match status" value="1"/>
</dbReference>
<comment type="function">
    <text evidence="6">Catalyzes the oxidation of glucose 6-phosphate to 6-phosphogluconolactone.</text>
</comment>
<dbReference type="InterPro" id="IPR001282">
    <property type="entry name" value="G6P_DH"/>
</dbReference>
<dbReference type="PIRSF" id="PIRSF000110">
    <property type="entry name" value="G6PD"/>
    <property type="match status" value="1"/>
</dbReference>
<dbReference type="Pfam" id="PF02781">
    <property type="entry name" value="G6PD_C"/>
    <property type="match status" value="1"/>
</dbReference>
<organism evidence="9 10">
    <name type="scientific">Solirubrobacter pauli</name>
    <dbReference type="NCBI Taxonomy" id="166793"/>
    <lineage>
        <taxon>Bacteria</taxon>
        <taxon>Bacillati</taxon>
        <taxon>Actinomycetota</taxon>
        <taxon>Thermoleophilia</taxon>
        <taxon>Solirubrobacterales</taxon>
        <taxon>Solirubrobacteraceae</taxon>
        <taxon>Solirubrobacter</taxon>
    </lineage>
</organism>
<gene>
    <name evidence="6" type="primary">zwf</name>
    <name evidence="9" type="ORF">C8N24_5263</name>
</gene>
<keyword evidence="5 6" id="KW-0119">Carbohydrate metabolism</keyword>
<dbReference type="RefSeq" id="WP_121258021.1">
    <property type="nucleotide sequence ID" value="NZ_RBIL01000002.1"/>
</dbReference>
<evidence type="ECO:0000256" key="4">
    <source>
        <dbReference type="ARBA" id="ARBA00023002"/>
    </source>
</evidence>
<dbReference type="InterPro" id="IPR022675">
    <property type="entry name" value="G6P_DH_C"/>
</dbReference>
<keyword evidence="3 6" id="KW-0521">NADP</keyword>
<dbReference type="GO" id="GO:0050661">
    <property type="term" value="F:NADP binding"/>
    <property type="evidence" value="ECO:0007669"/>
    <property type="project" value="UniProtKB-UniRule"/>
</dbReference>
<evidence type="ECO:0000256" key="2">
    <source>
        <dbReference type="ARBA" id="ARBA00022526"/>
    </source>
</evidence>
<comment type="caution">
    <text evidence="6">Lacks conserved residue(s) required for the propagation of feature annotation.</text>
</comment>
<evidence type="ECO:0000256" key="5">
    <source>
        <dbReference type="ARBA" id="ARBA00023277"/>
    </source>
</evidence>
<dbReference type="HAMAP" id="MF_00966">
    <property type="entry name" value="G6PD"/>
    <property type="match status" value="1"/>
</dbReference>
<evidence type="ECO:0000256" key="1">
    <source>
        <dbReference type="ARBA" id="ARBA00004937"/>
    </source>
</evidence>
<dbReference type="AlphaFoldDB" id="A0A660L2Z6"/>
<proteinExistence type="inferred from homology"/>
<dbReference type="GO" id="GO:0006006">
    <property type="term" value="P:glucose metabolic process"/>
    <property type="evidence" value="ECO:0007669"/>
    <property type="project" value="UniProtKB-KW"/>
</dbReference>